<reference evidence="1 2" key="1">
    <citation type="journal article" date="2017" name="Curr. Biol.">
        <title>The Evolution of Venom by Co-option of Single-Copy Genes.</title>
        <authorList>
            <person name="Martinson E.O."/>
            <person name="Mrinalini"/>
            <person name="Kelkar Y.D."/>
            <person name="Chang C.H."/>
            <person name="Werren J.H."/>
        </authorList>
    </citation>
    <scope>NUCLEOTIDE SEQUENCE [LARGE SCALE GENOMIC DNA]</scope>
    <source>
        <strain evidence="1 2">Alberta</strain>
        <tissue evidence="1">Whole body</tissue>
    </source>
</reference>
<gene>
    <name evidence="1" type="ORF">TSAR_008526</name>
</gene>
<dbReference type="Proteomes" id="UP000215335">
    <property type="component" value="Unassembled WGS sequence"/>
</dbReference>
<evidence type="ECO:0000313" key="2">
    <source>
        <dbReference type="Proteomes" id="UP000215335"/>
    </source>
</evidence>
<dbReference type="EMBL" id="NNAY01000715">
    <property type="protein sequence ID" value="OXU26837.1"/>
    <property type="molecule type" value="Genomic_DNA"/>
</dbReference>
<accession>A0A232F942</accession>
<comment type="caution">
    <text evidence="1">The sequence shown here is derived from an EMBL/GenBank/DDBJ whole genome shotgun (WGS) entry which is preliminary data.</text>
</comment>
<proteinExistence type="predicted"/>
<feature type="non-terminal residue" evidence="1">
    <location>
        <position position="64"/>
    </location>
</feature>
<sequence>MTSDIAFLTVMTDIRSPINKRPAAMLWRVKQKSFQIQIPGDYGLRNNFEMLFKSRKEIFYGSFL</sequence>
<evidence type="ECO:0000313" key="1">
    <source>
        <dbReference type="EMBL" id="OXU26837.1"/>
    </source>
</evidence>
<keyword evidence="2" id="KW-1185">Reference proteome</keyword>
<protein>
    <submittedName>
        <fullName evidence="1">Uncharacterized protein</fullName>
    </submittedName>
</protein>
<name>A0A232F942_9HYME</name>
<dbReference type="AlphaFoldDB" id="A0A232F942"/>
<organism evidence="1 2">
    <name type="scientific">Trichomalopsis sarcophagae</name>
    <dbReference type="NCBI Taxonomy" id="543379"/>
    <lineage>
        <taxon>Eukaryota</taxon>
        <taxon>Metazoa</taxon>
        <taxon>Ecdysozoa</taxon>
        <taxon>Arthropoda</taxon>
        <taxon>Hexapoda</taxon>
        <taxon>Insecta</taxon>
        <taxon>Pterygota</taxon>
        <taxon>Neoptera</taxon>
        <taxon>Endopterygota</taxon>
        <taxon>Hymenoptera</taxon>
        <taxon>Apocrita</taxon>
        <taxon>Proctotrupomorpha</taxon>
        <taxon>Chalcidoidea</taxon>
        <taxon>Pteromalidae</taxon>
        <taxon>Pteromalinae</taxon>
        <taxon>Trichomalopsis</taxon>
    </lineage>
</organism>